<organism evidence="2 3">
    <name type="scientific">Helicobacter pylori GAM100Ai</name>
    <dbReference type="NCBI Taxonomy" id="1159019"/>
    <lineage>
        <taxon>Bacteria</taxon>
        <taxon>Pseudomonadati</taxon>
        <taxon>Campylobacterota</taxon>
        <taxon>Epsilonproteobacteria</taxon>
        <taxon>Campylobacterales</taxon>
        <taxon>Helicobacteraceae</taxon>
        <taxon>Helicobacter</taxon>
    </lineage>
</organism>
<dbReference type="EMBL" id="ANFP01000064">
    <property type="protein sequence ID" value="EKQ71781.1"/>
    <property type="molecule type" value="Genomic_DNA"/>
</dbReference>
<evidence type="ECO:0000313" key="3">
    <source>
        <dbReference type="Proteomes" id="UP000001345"/>
    </source>
</evidence>
<reference evidence="3" key="1">
    <citation type="submission" date="2023-07" db="EMBL/GenBank/DDBJ databases">
        <authorList>
            <person name="Weinstock G."/>
            <person name="Sodergren E."/>
            <person name="Lobos E.A."/>
            <person name="Fulton L."/>
            <person name="Fulton R."/>
            <person name="Courtney L."/>
            <person name="Fronick C."/>
            <person name="O'Laughlin M."/>
            <person name="Godfrey J."/>
            <person name="Wilson R.M."/>
            <person name="Miner T."/>
            <person name="Farmer C."/>
            <person name="Delehaunty K."/>
            <person name="Cordes M."/>
            <person name="Minx P."/>
            <person name="Tomlinson C."/>
            <person name="Chen J."/>
            <person name="Wollam A."/>
            <person name="Pepin K.H."/>
            <person name="Bhonagiri V."/>
            <person name="Zhang X."/>
            <person name="Suruliraj S."/>
            <person name="Antonio M."/>
            <person name="Secka O."/>
            <person name="Thomas J."/>
            <person name="Warren W."/>
            <person name="Mitreva M."/>
            <person name="Mardis E.R."/>
            <person name="Wilson R.K."/>
        </authorList>
    </citation>
    <scope>NUCLEOTIDE SEQUENCE [LARGE SCALE GENOMIC DNA]</scope>
    <source>
        <strain evidence="3">GAM100Ai</strain>
    </source>
</reference>
<dbReference type="Proteomes" id="UP000001345">
    <property type="component" value="Unassembled WGS sequence"/>
</dbReference>
<keyword evidence="1" id="KW-1133">Transmembrane helix</keyword>
<feature type="transmembrane region" description="Helical" evidence="1">
    <location>
        <begin position="6"/>
        <end position="24"/>
    </location>
</feature>
<proteinExistence type="predicted"/>
<keyword evidence="1" id="KW-0472">Membrane</keyword>
<dbReference type="AlphaFoldDB" id="A0AB72ZU76"/>
<gene>
    <name evidence="2" type="ORF">HMPREF1391_01268</name>
</gene>
<comment type="caution">
    <text evidence="2">The sequence shown here is derived from an EMBL/GenBank/DDBJ whole genome shotgun (WGS) entry which is preliminary data.</text>
</comment>
<feature type="non-terminal residue" evidence="2">
    <location>
        <position position="1"/>
    </location>
</feature>
<sequence length="51" mass="6190">GFAFNFWGVYYFFIFSFNFLILFLRLMRWSFKGVCCRILSRPIVAIWGKLP</sequence>
<protein>
    <submittedName>
        <fullName evidence="2">Uncharacterized protein</fullName>
    </submittedName>
</protein>
<evidence type="ECO:0000313" key="2">
    <source>
        <dbReference type="EMBL" id="EKQ71781.1"/>
    </source>
</evidence>
<accession>A0AB72ZU76</accession>
<keyword evidence="1" id="KW-0812">Transmembrane</keyword>
<evidence type="ECO:0000256" key="1">
    <source>
        <dbReference type="SAM" id="Phobius"/>
    </source>
</evidence>
<name>A0AB72ZU76_HELPX</name>